<comment type="similarity">
    <text evidence="5">Belongs to the class I-like SAM-binding methyltransferase superfamily. RNA M5U methyltransferase family.</text>
</comment>
<organism evidence="7 8">
    <name type="scientific">Campylobacter portucalensis</name>
    <dbReference type="NCBI Taxonomy" id="2608384"/>
    <lineage>
        <taxon>Bacteria</taxon>
        <taxon>Pseudomonadati</taxon>
        <taxon>Campylobacterota</taxon>
        <taxon>Epsilonproteobacteria</taxon>
        <taxon>Campylobacterales</taxon>
        <taxon>Campylobacteraceae</taxon>
        <taxon>Campylobacter</taxon>
    </lineage>
</organism>
<dbReference type="NCBIfam" id="TIGR02143">
    <property type="entry name" value="trmA_only"/>
    <property type="match status" value="1"/>
</dbReference>
<dbReference type="SUPFAM" id="SSF53335">
    <property type="entry name" value="S-adenosyl-L-methionine-dependent methyltransferases"/>
    <property type="match status" value="1"/>
</dbReference>
<sequence>MSFCKHLGECGSCTLNLSYNEQINLKLSFIKDKFRDLYSGDFEFFTSKTKGYRIRAEFGIFHEKNDLFYTMNGLNTRYLKINECPKVDIKISNLMPNLLNALKGDERLKFKAFGTEFIATNHDILVVLLYHRDIYEIKENLENLAKNLGINLIARSRGKKLIFGSEILNESFFIKGREFKYTFESGAFIQPNKSVNEKMISWVLDNIKSPKDLLEMYCGHGNFTIPLSFKFNKVLANEISKNAIKNAKINALQNNALNLDFLRISSEELMSAFNGAKFNRLNDIDLNEFDFSHILVDPPRAGLDGSVINFIKNYENIIYISCNPLTLHENLKEICKTHKILNFAIFDQFVNTNHIECGVILRRENDI</sequence>
<dbReference type="GO" id="GO:0019843">
    <property type="term" value="F:rRNA binding"/>
    <property type="evidence" value="ECO:0007669"/>
    <property type="project" value="TreeGrafter"/>
</dbReference>
<keyword evidence="2 5" id="KW-0808">Transferase</keyword>
<reference evidence="7 8" key="2">
    <citation type="submission" date="2020-03" db="EMBL/GenBank/DDBJ databases">
        <title>Campylobacter portucalensis sp. nov., a new species of Campylobacter isolated from the reproductive tract of bulls.</title>
        <authorList>
            <person name="Silva M.F."/>
            <person name="Pereira G."/>
            <person name="Carneiro C."/>
            <person name="Hemphill A."/>
            <person name="Mateus L."/>
            <person name="Lopes-Da-Costa L."/>
            <person name="Silva E."/>
        </authorList>
    </citation>
    <scope>NUCLEOTIDE SEQUENCE [LARGE SCALE GENOMIC DNA]</scope>
    <source>
        <strain evidence="7 8">FMV-PI01</strain>
    </source>
</reference>
<dbReference type="Pfam" id="PF05958">
    <property type="entry name" value="tRNA_U5-meth_tr"/>
    <property type="match status" value="1"/>
</dbReference>
<feature type="active site" description="Nucleophile" evidence="5">
    <location>
        <position position="322"/>
    </location>
</feature>
<keyword evidence="3 5" id="KW-0949">S-adenosyl-L-methionine</keyword>
<dbReference type="RefSeq" id="WP_154571299.1">
    <property type="nucleotide sequence ID" value="NZ_VWSJ01000036.1"/>
</dbReference>
<dbReference type="GO" id="GO:0008033">
    <property type="term" value="P:tRNA processing"/>
    <property type="evidence" value="ECO:0007669"/>
    <property type="project" value="UniProtKB-KW"/>
</dbReference>
<dbReference type="GO" id="GO:0000049">
    <property type="term" value="F:tRNA binding"/>
    <property type="evidence" value="ECO:0007669"/>
    <property type="project" value="TreeGrafter"/>
</dbReference>
<feature type="active site" evidence="6">
    <location>
        <position position="322"/>
    </location>
</feature>
<protein>
    <submittedName>
        <fullName evidence="7">tRNA (Uridine(54)-C5)-methyltransferase TrmA</fullName>
        <ecNumber evidence="7">2.1.1.35</ecNumber>
    </submittedName>
</protein>
<keyword evidence="8" id="KW-1185">Reference proteome</keyword>
<feature type="binding site" evidence="5">
    <location>
        <position position="217"/>
    </location>
    <ligand>
        <name>S-adenosyl-L-methionine</name>
        <dbReference type="ChEBI" id="CHEBI:59789"/>
    </ligand>
</feature>
<dbReference type="PANTHER" id="PTHR47790:SF2">
    <property type="entry name" value="TRNA_TMRNA (URACIL-C(5))-METHYLTRANSFERASE"/>
    <property type="match status" value="1"/>
</dbReference>
<dbReference type="GO" id="GO:0032259">
    <property type="term" value="P:methylation"/>
    <property type="evidence" value="ECO:0007669"/>
    <property type="project" value="UniProtKB-KW"/>
</dbReference>
<feature type="binding site" evidence="5">
    <location>
        <position position="238"/>
    </location>
    <ligand>
        <name>S-adenosyl-L-methionine</name>
        <dbReference type="ChEBI" id="CHEBI:59789"/>
    </ligand>
</feature>
<dbReference type="EMBL" id="VWSJ01000036">
    <property type="protein sequence ID" value="MSN97050.1"/>
    <property type="molecule type" value="Genomic_DNA"/>
</dbReference>
<dbReference type="Gene3D" id="2.40.50.1070">
    <property type="match status" value="1"/>
</dbReference>
<comment type="caution">
    <text evidence="7">The sequence shown here is derived from an EMBL/GenBank/DDBJ whole genome shotgun (WGS) entry which is preliminary data.</text>
</comment>
<dbReference type="InterPro" id="IPR030390">
    <property type="entry name" value="MeTrfase_TrmA_AS"/>
</dbReference>
<name>A0A6L5WIJ2_9BACT</name>
<evidence type="ECO:0000256" key="5">
    <source>
        <dbReference type="PROSITE-ProRule" id="PRU01024"/>
    </source>
</evidence>
<keyword evidence="1 5" id="KW-0489">Methyltransferase</keyword>
<dbReference type="InterPro" id="IPR010280">
    <property type="entry name" value="U5_MeTrfase_fam"/>
</dbReference>
<dbReference type="GO" id="GO:0005829">
    <property type="term" value="C:cytosol"/>
    <property type="evidence" value="ECO:0007669"/>
    <property type="project" value="TreeGrafter"/>
</dbReference>
<evidence type="ECO:0000313" key="7">
    <source>
        <dbReference type="EMBL" id="MSN97050.1"/>
    </source>
</evidence>
<gene>
    <name evidence="7" type="primary">trmA</name>
    <name evidence="7" type="ORF">F1B92_07740</name>
</gene>
<dbReference type="InterPro" id="IPR029063">
    <property type="entry name" value="SAM-dependent_MTases_sf"/>
</dbReference>
<dbReference type="HAMAP" id="MF_01011">
    <property type="entry name" value="RNA_methyltr_TrmA"/>
    <property type="match status" value="1"/>
</dbReference>
<dbReference type="Proteomes" id="UP000476338">
    <property type="component" value="Unassembled WGS sequence"/>
</dbReference>
<dbReference type="Gene3D" id="3.40.50.150">
    <property type="entry name" value="Vaccinia Virus protein VP39"/>
    <property type="match status" value="1"/>
</dbReference>
<dbReference type="EC" id="2.1.1.35" evidence="7"/>
<dbReference type="AlphaFoldDB" id="A0A6L5WIJ2"/>
<dbReference type="GO" id="GO:0030697">
    <property type="term" value="F:tRNA (uracil(54)-C5)-methyltransferase activity, S-adenosyl methionine-dependent"/>
    <property type="evidence" value="ECO:0007669"/>
    <property type="project" value="UniProtKB-EC"/>
</dbReference>
<dbReference type="PANTHER" id="PTHR47790">
    <property type="entry name" value="TRNA/TMRNA (URACIL-C(5))-METHYLTRANSFERASE"/>
    <property type="match status" value="1"/>
</dbReference>
<evidence type="ECO:0000256" key="3">
    <source>
        <dbReference type="ARBA" id="ARBA00022691"/>
    </source>
</evidence>
<evidence type="ECO:0000256" key="6">
    <source>
        <dbReference type="PROSITE-ProRule" id="PRU10015"/>
    </source>
</evidence>
<proteinExistence type="inferred from homology"/>
<feature type="binding site" evidence="5">
    <location>
        <position position="190"/>
    </location>
    <ligand>
        <name>S-adenosyl-L-methionine</name>
        <dbReference type="ChEBI" id="CHEBI:59789"/>
    </ligand>
</feature>
<evidence type="ECO:0000256" key="4">
    <source>
        <dbReference type="ARBA" id="ARBA00022694"/>
    </source>
</evidence>
<dbReference type="PROSITE" id="PS01230">
    <property type="entry name" value="TRMA_1"/>
    <property type="match status" value="1"/>
</dbReference>
<dbReference type="PROSITE" id="PS51687">
    <property type="entry name" value="SAM_MT_RNA_M5U"/>
    <property type="match status" value="1"/>
</dbReference>
<keyword evidence="4" id="KW-0819">tRNA processing</keyword>
<dbReference type="InterPro" id="IPR011869">
    <property type="entry name" value="TrmA_MeTrfase"/>
</dbReference>
<reference evidence="7 8" key="1">
    <citation type="submission" date="2019-09" db="EMBL/GenBank/DDBJ databases">
        <authorList>
            <person name="Silva M."/>
            <person name="Pereira G."/>
            <person name="Lopes-Da-Costa L."/>
            <person name="Silva E."/>
        </authorList>
    </citation>
    <scope>NUCLEOTIDE SEQUENCE [LARGE SCALE GENOMIC DNA]</scope>
    <source>
        <strain evidence="7 8">FMV-PI01</strain>
    </source>
</reference>
<accession>A0A6L5WIJ2</accession>
<evidence type="ECO:0000313" key="8">
    <source>
        <dbReference type="Proteomes" id="UP000476338"/>
    </source>
</evidence>
<evidence type="ECO:0000256" key="1">
    <source>
        <dbReference type="ARBA" id="ARBA00022603"/>
    </source>
</evidence>
<feature type="binding site" evidence="5">
    <location>
        <position position="297"/>
    </location>
    <ligand>
        <name>S-adenosyl-L-methionine</name>
        <dbReference type="ChEBI" id="CHEBI:59789"/>
    </ligand>
</feature>
<evidence type="ECO:0000256" key="2">
    <source>
        <dbReference type="ARBA" id="ARBA00022679"/>
    </source>
</evidence>